<gene>
    <name evidence="2" type="ORF">ElyMa_000895200</name>
</gene>
<name>A0AAV4H7A0_9GAST</name>
<proteinExistence type="predicted"/>
<evidence type="ECO:0000256" key="1">
    <source>
        <dbReference type="SAM" id="Phobius"/>
    </source>
</evidence>
<comment type="caution">
    <text evidence="2">The sequence shown here is derived from an EMBL/GenBank/DDBJ whole genome shotgun (WGS) entry which is preliminary data.</text>
</comment>
<reference evidence="2 3" key="1">
    <citation type="journal article" date="2021" name="Elife">
        <title>Chloroplast acquisition without the gene transfer in kleptoplastic sea slugs, Plakobranchus ocellatus.</title>
        <authorList>
            <person name="Maeda T."/>
            <person name="Takahashi S."/>
            <person name="Yoshida T."/>
            <person name="Shimamura S."/>
            <person name="Takaki Y."/>
            <person name="Nagai Y."/>
            <person name="Toyoda A."/>
            <person name="Suzuki Y."/>
            <person name="Arimoto A."/>
            <person name="Ishii H."/>
            <person name="Satoh N."/>
            <person name="Nishiyama T."/>
            <person name="Hasebe M."/>
            <person name="Maruyama T."/>
            <person name="Minagawa J."/>
            <person name="Obokata J."/>
            <person name="Shigenobu S."/>
        </authorList>
    </citation>
    <scope>NUCLEOTIDE SEQUENCE [LARGE SCALE GENOMIC DNA]</scope>
</reference>
<accession>A0AAV4H7A0</accession>
<evidence type="ECO:0000313" key="3">
    <source>
        <dbReference type="Proteomes" id="UP000762676"/>
    </source>
</evidence>
<feature type="transmembrane region" description="Helical" evidence="1">
    <location>
        <begin position="83"/>
        <end position="108"/>
    </location>
</feature>
<protein>
    <recommendedName>
        <fullName evidence="4">Tetraspanin</fullName>
    </recommendedName>
</protein>
<sequence length="120" mass="13991">MKESLINFVSRHWQSNKTIYFVRNCSIHFQYPPACCNSYVFNEGTEDRAFKSVVWCAKGLDESQIKWMGCLQRLEGLVKDHEVFIITVLTVMFSIEGLALVMAIYLSLIEKKRYADLQEQ</sequence>
<evidence type="ECO:0008006" key="4">
    <source>
        <dbReference type="Google" id="ProtNLM"/>
    </source>
</evidence>
<organism evidence="2 3">
    <name type="scientific">Elysia marginata</name>
    <dbReference type="NCBI Taxonomy" id="1093978"/>
    <lineage>
        <taxon>Eukaryota</taxon>
        <taxon>Metazoa</taxon>
        <taxon>Spiralia</taxon>
        <taxon>Lophotrochozoa</taxon>
        <taxon>Mollusca</taxon>
        <taxon>Gastropoda</taxon>
        <taxon>Heterobranchia</taxon>
        <taxon>Euthyneura</taxon>
        <taxon>Panpulmonata</taxon>
        <taxon>Sacoglossa</taxon>
        <taxon>Placobranchoidea</taxon>
        <taxon>Plakobranchidae</taxon>
        <taxon>Elysia</taxon>
    </lineage>
</organism>
<keyword evidence="1" id="KW-1133">Transmembrane helix</keyword>
<dbReference type="EMBL" id="BMAT01001843">
    <property type="protein sequence ID" value="GFR93536.1"/>
    <property type="molecule type" value="Genomic_DNA"/>
</dbReference>
<evidence type="ECO:0000313" key="2">
    <source>
        <dbReference type="EMBL" id="GFR93536.1"/>
    </source>
</evidence>
<keyword evidence="1" id="KW-0472">Membrane</keyword>
<dbReference type="AlphaFoldDB" id="A0AAV4H7A0"/>
<keyword evidence="1" id="KW-0812">Transmembrane</keyword>
<dbReference type="Proteomes" id="UP000762676">
    <property type="component" value="Unassembled WGS sequence"/>
</dbReference>
<keyword evidence="3" id="KW-1185">Reference proteome</keyword>